<dbReference type="InterPro" id="IPR036388">
    <property type="entry name" value="WH-like_DNA-bd_sf"/>
</dbReference>
<dbReference type="InterPro" id="IPR014757">
    <property type="entry name" value="Tscrpt_reg_IclR_C"/>
</dbReference>
<feature type="domain" description="IclR-ED" evidence="5">
    <location>
        <begin position="69"/>
        <end position="298"/>
    </location>
</feature>
<dbReference type="GO" id="GO:0003677">
    <property type="term" value="F:DNA binding"/>
    <property type="evidence" value="ECO:0007669"/>
    <property type="project" value="UniProtKB-KW"/>
</dbReference>
<keyword evidence="1" id="KW-0805">Transcription regulation</keyword>
<dbReference type="SUPFAM" id="SSF46785">
    <property type="entry name" value="Winged helix' DNA-binding domain"/>
    <property type="match status" value="1"/>
</dbReference>
<dbReference type="PANTHER" id="PTHR30136:SF24">
    <property type="entry name" value="HTH-TYPE TRANSCRIPTIONAL REPRESSOR ALLR"/>
    <property type="match status" value="1"/>
</dbReference>
<dbReference type="PROSITE" id="PS51077">
    <property type="entry name" value="HTH_ICLR"/>
    <property type="match status" value="1"/>
</dbReference>
<accession>A0A243Q672</accession>
<evidence type="ECO:0000256" key="2">
    <source>
        <dbReference type="ARBA" id="ARBA00023125"/>
    </source>
</evidence>
<evidence type="ECO:0000313" key="7">
    <source>
        <dbReference type="Proteomes" id="UP000194632"/>
    </source>
</evidence>
<evidence type="ECO:0000259" key="5">
    <source>
        <dbReference type="PROSITE" id="PS51078"/>
    </source>
</evidence>
<gene>
    <name evidence="6" type="ORF">CA982_20270</name>
</gene>
<evidence type="ECO:0000313" key="6">
    <source>
        <dbReference type="EMBL" id="OUC76857.1"/>
    </source>
</evidence>
<evidence type="ECO:0000259" key="4">
    <source>
        <dbReference type="PROSITE" id="PS51077"/>
    </source>
</evidence>
<dbReference type="STRING" id="417102.CA982_20270"/>
<dbReference type="Gene3D" id="3.30.450.40">
    <property type="match status" value="1"/>
</dbReference>
<dbReference type="GO" id="GO:0045892">
    <property type="term" value="P:negative regulation of DNA-templated transcription"/>
    <property type="evidence" value="ECO:0007669"/>
    <property type="project" value="TreeGrafter"/>
</dbReference>
<evidence type="ECO:0000256" key="1">
    <source>
        <dbReference type="ARBA" id="ARBA00023015"/>
    </source>
</evidence>
<reference evidence="6 7" key="1">
    <citation type="submission" date="2017-05" db="EMBL/GenBank/DDBJ databases">
        <title>Biotechnological potential of actinobacteria isolated from South African environments.</title>
        <authorList>
            <person name="Le Roes-Hill M."/>
            <person name="Prins A."/>
            <person name="Durrell K.A."/>
        </authorList>
    </citation>
    <scope>NUCLEOTIDE SEQUENCE [LARGE SCALE GENOMIC DNA]</scope>
    <source>
        <strain evidence="6">BS2</strain>
    </source>
</reference>
<dbReference type="AlphaFoldDB" id="A0A243Q672"/>
<dbReference type="EMBL" id="NGFO01000027">
    <property type="protein sequence ID" value="OUC76857.1"/>
    <property type="molecule type" value="Genomic_DNA"/>
</dbReference>
<feature type="domain" description="HTH iclR-type" evidence="4">
    <location>
        <begin position="5"/>
        <end position="68"/>
    </location>
</feature>
<dbReference type="Gene3D" id="1.10.10.10">
    <property type="entry name" value="Winged helix-like DNA-binding domain superfamily/Winged helix DNA-binding domain"/>
    <property type="match status" value="1"/>
</dbReference>
<comment type="caution">
    <text evidence="6">The sequence shown here is derived from an EMBL/GenBank/DDBJ whole genome shotgun (WGS) entry which is preliminary data.</text>
</comment>
<proteinExistence type="predicted"/>
<dbReference type="InterPro" id="IPR036390">
    <property type="entry name" value="WH_DNA-bd_sf"/>
</dbReference>
<dbReference type="PANTHER" id="PTHR30136">
    <property type="entry name" value="HELIX-TURN-HELIX TRANSCRIPTIONAL REGULATOR, ICLR FAMILY"/>
    <property type="match status" value="1"/>
</dbReference>
<organism evidence="6 7">
    <name type="scientific">Gordonia lacunae</name>
    <dbReference type="NCBI Taxonomy" id="417102"/>
    <lineage>
        <taxon>Bacteria</taxon>
        <taxon>Bacillati</taxon>
        <taxon>Actinomycetota</taxon>
        <taxon>Actinomycetes</taxon>
        <taxon>Mycobacteriales</taxon>
        <taxon>Gordoniaceae</taxon>
        <taxon>Gordonia</taxon>
    </lineage>
</organism>
<evidence type="ECO:0000256" key="3">
    <source>
        <dbReference type="ARBA" id="ARBA00023163"/>
    </source>
</evidence>
<keyword evidence="3" id="KW-0804">Transcription</keyword>
<protein>
    <submittedName>
        <fullName evidence="6">IclR family transcriptional regulator</fullName>
    </submittedName>
</protein>
<keyword evidence="7" id="KW-1185">Reference proteome</keyword>
<dbReference type="InterPro" id="IPR029016">
    <property type="entry name" value="GAF-like_dom_sf"/>
</dbReference>
<dbReference type="PROSITE" id="PS51078">
    <property type="entry name" value="ICLR_ED"/>
    <property type="match status" value="1"/>
</dbReference>
<dbReference type="SMART" id="SM00346">
    <property type="entry name" value="HTH_ICLR"/>
    <property type="match status" value="1"/>
</dbReference>
<dbReference type="InterPro" id="IPR005471">
    <property type="entry name" value="Tscrpt_reg_IclR_N"/>
</dbReference>
<dbReference type="OrthoDB" id="7495200at2"/>
<dbReference type="SUPFAM" id="SSF55781">
    <property type="entry name" value="GAF domain-like"/>
    <property type="match status" value="1"/>
</dbReference>
<keyword evidence="2" id="KW-0238">DNA-binding</keyword>
<name>A0A243Q672_9ACTN</name>
<dbReference type="RefSeq" id="WP_086537042.1">
    <property type="nucleotide sequence ID" value="NZ_JBLKRZ010000001.1"/>
</dbReference>
<dbReference type="Pfam" id="PF09339">
    <property type="entry name" value="HTH_IclR"/>
    <property type="match status" value="1"/>
</dbReference>
<dbReference type="InterPro" id="IPR050707">
    <property type="entry name" value="HTH_MetabolicPath_Reg"/>
</dbReference>
<dbReference type="GO" id="GO:0003700">
    <property type="term" value="F:DNA-binding transcription factor activity"/>
    <property type="evidence" value="ECO:0007669"/>
    <property type="project" value="TreeGrafter"/>
</dbReference>
<sequence length="304" mass="32058">MARSSPQTERIVMLMQLLTDQPTTARSLADIARHLGVSKPTCYPMVIALTEAGWLLRDPVTKGYRLGPAVVPIGEAASRAMAPVEVARPLMRDLADDNDMAAVAFVPSGADLAIGEIVQPVTGRRGTLGLRLGDTLEIAPPLGAGLAAWYPPDRLDEWLLLGADNVGIDHVELRELYRPMLEVIRARGYAVECADQREQSLSATVAGLRGTGVAGQRAVSALREAQRRLPTDVVVGEIDPAADYRPISVNAVAFAPGGVPAVIVAVVDARTTMLGRDVIELGGRVRTAAAAVTERLGGAPPLGS</sequence>
<dbReference type="Proteomes" id="UP000194632">
    <property type="component" value="Unassembled WGS sequence"/>
</dbReference>